<reference evidence="24 25" key="1">
    <citation type="submission" date="2014-08" db="EMBL/GenBank/DDBJ databases">
        <authorList>
            <person name="Hassan Y.I."/>
            <person name="Lepp D."/>
            <person name="Zhou T."/>
        </authorList>
    </citation>
    <scope>NUCLEOTIDE SEQUENCE [LARGE SCALE GENOMIC DNA]</scope>
    <source>
        <strain evidence="24 25">IFO13584</strain>
    </source>
</reference>
<organism evidence="24 25">
    <name type="scientific">Devosia riboflavina</name>
    <dbReference type="NCBI Taxonomy" id="46914"/>
    <lineage>
        <taxon>Bacteria</taxon>
        <taxon>Pseudomonadati</taxon>
        <taxon>Pseudomonadota</taxon>
        <taxon>Alphaproteobacteria</taxon>
        <taxon>Hyphomicrobiales</taxon>
        <taxon>Devosiaceae</taxon>
        <taxon>Devosia</taxon>
    </lineage>
</organism>
<dbReference type="GO" id="GO:0046872">
    <property type="term" value="F:metal ion binding"/>
    <property type="evidence" value="ECO:0007669"/>
    <property type="project" value="UniProtKB-KW"/>
</dbReference>
<evidence type="ECO:0000313" key="24">
    <source>
        <dbReference type="EMBL" id="KFL30373.1"/>
    </source>
</evidence>
<evidence type="ECO:0000256" key="12">
    <source>
        <dbReference type="ARBA" id="ARBA00022840"/>
    </source>
</evidence>
<evidence type="ECO:0000256" key="11">
    <source>
        <dbReference type="ARBA" id="ARBA00022741"/>
    </source>
</evidence>
<dbReference type="SUPFAM" id="SSF53623">
    <property type="entry name" value="MurD-like peptide ligases, catalytic domain"/>
    <property type="match status" value="1"/>
</dbReference>
<comment type="caution">
    <text evidence="24">The sequence shown here is derived from an EMBL/GenBank/DDBJ whole genome shotgun (WGS) entry which is preliminary data.</text>
</comment>
<comment type="cofactor">
    <cofactor evidence="1">
        <name>Mg(2+)</name>
        <dbReference type="ChEBI" id="CHEBI:18420"/>
    </cofactor>
</comment>
<sequence>MGDKPVSRTDAILKRLSGLHPKLIDLSLDRMLPLLEKLGNPQDHLPPTIHVAGTNAKGSTIAYLRAFLEAAGKKVHVYNSPHLVRFNERIRLASELVSTRKLNAALEEVEEINAGAGITFFEVTTVTAFKLFAETPADFLLLETGMGGTYDTTNVVKRPFGTIITPVDLDHQGFLGNTIAEIAVSKAGILKRGSKSVMGIQRDEGHKVLERAAHRLGITPLWQGEDFHGVQQDGRLVYTDEASMLDLPPPALLGPHQFDNAALAIAAARHFELPVDEAAIAEGLRKVTWPARMQPIREGKLRDLLPAGHELWLDGGHNTHGAKALARTIAEFDRNRSAPLVLIMGMMNTRDPGEFLEAFADFKPSVLALTIPGEQNAHPAAHIVKRAHDVGLEARPLRSIVTALKAAADVPNARVLICGSLYLAGDVLAKNGTPPN</sequence>
<keyword evidence="25" id="KW-1185">Reference proteome</keyword>
<comment type="catalytic activity">
    <reaction evidence="20">
        <text>(6R)-5,10-methylenetetrahydrofolyl-(gamma-L-Glu)(n) + L-glutamate + ATP = (6R)-5,10-methylenetetrahydrofolyl-(gamma-L-Glu)(n+1) + ADP + phosphate + H(+)</text>
        <dbReference type="Rhea" id="RHEA:51912"/>
        <dbReference type="Rhea" id="RHEA-COMP:13257"/>
        <dbReference type="Rhea" id="RHEA-COMP:13258"/>
        <dbReference type="ChEBI" id="CHEBI:15378"/>
        <dbReference type="ChEBI" id="CHEBI:29985"/>
        <dbReference type="ChEBI" id="CHEBI:30616"/>
        <dbReference type="ChEBI" id="CHEBI:43474"/>
        <dbReference type="ChEBI" id="CHEBI:136572"/>
        <dbReference type="ChEBI" id="CHEBI:456216"/>
        <dbReference type="EC" id="6.3.2.17"/>
    </reaction>
</comment>
<evidence type="ECO:0000256" key="1">
    <source>
        <dbReference type="ARBA" id="ARBA00001946"/>
    </source>
</evidence>
<comment type="pathway">
    <text evidence="3">Cofactor biosynthesis; tetrahydrofolate biosynthesis; 7,8-dihydrofolate from 2-amino-4-hydroxy-6-hydroxymethyl-7,8-dihydropteridine diphosphate and 4-aminobenzoate: step 2/2.</text>
</comment>
<comment type="catalytic activity">
    <reaction evidence="18">
        <text>(6S)-5,6,7,8-tetrahydrofolyl-(gamma-L-Glu)(n) + L-glutamate + ATP = (6S)-5,6,7,8-tetrahydrofolyl-(gamma-L-Glu)(n+1) + ADP + phosphate + H(+)</text>
        <dbReference type="Rhea" id="RHEA:10580"/>
        <dbReference type="Rhea" id="RHEA-COMP:14738"/>
        <dbReference type="Rhea" id="RHEA-COMP:14740"/>
        <dbReference type="ChEBI" id="CHEBI:15378"/>
        <dbReference type="ChEBI" id="CHEBI:29985"/>
        <dbReference type="ChEBI" id="CHEBI:30616"/>
        <dbReference type="ChEBI" id="CHEBI:43474"/>
        <dbReference type="ChEBI" id="CHEBI:141005"/>
        <dbReference type="ChEBI" id="CHEBI:456216"/>
        <dbReference type="EC" id="6.3.2.17"/>
    </reaction>
</comment>
<dbReference type="GO" id="GO:0046654">
    <property type="term" value="P:tetrahydrofolate biosynthetic process"/>
    <property type="evidence" value="ECO:0007669"/>
    <property type="project" value="UniProtKB-UniPathway"/>
</dbReference>
<dbReference type="Gene3D" id="3.40.1190.10">
    <property type="entry name" value="Mur-like, catalytic domain"/>
    <property type="match status" value="1"/>
</dbReference>
<comment type="pathway">
    <text evidence="4">Cofactor biosynthesis; tetrahydrofolylpolyglutamate biosynthesis.</text>
</comment>
<dbReference type="UniPathway" id="UPA00077">
    <property type="reaction ID" value="UER00157"/>
</dbReference>
<evidence type="ECO:0000256" key="22">
    <source>
        <dbReference type="PIRNR" id="PIRNR001563"/>
    </source>
</evidence>
<comment type="catalytic activity">
    <reaction evidence="21">
        <text>7,8-dihydropteroate + L-glutamate + ATP = 7,8-dihydrofolate + ADP + phosphate + H(+)</text>
        <dbReference type="Rhea" id="RHEA:23584"/>
        <dbReference type="ChEBI" id="CHEBI:15378"/>
        <dbReference type="ChEBI" id="CHEBI:17839"/>
        <dbReference type="ChEBI" id="CHEBI:29985"/>
        <dbReference type="ChEBI" id="CHEBI:30616"/>
        <dbReference type="ChEBI" id="CHEBI:43474"/>
        <dbReference type="ChEBI" id="CHEBI:57451"/>
        <dbReference type="ChEBI" id="CHEBI:456216"/>
        <dbReference type="EC" id="6.3.2.12"/>
    </reaction>
</comment>
<dbReference type="InterPro" id="IPR018109">
    <property type="entry name" value="Folylpolyglutamate_synth_CS"/>
</dbReference>
<evidence type="ECO:0000256" key="16">
    <source>
        <dbReference type="ARBA" id="ARBA00030592"/>
    </source>
</evidence>
<evidence type="ECO:0000256" key="20">
    <source>
        <dbReference type="ARBA" id="ARBA00049035"/>
    </source>
</evidence>
<dbReference type="PIRSF" id="PIRSF001563">
    <property type="entry name" value="Folylpolyglu_synth"/>
    <property type="match status" value="1"/>
</dbReference>
<evidence type="ECO:0000256" key="8">
    <source>
        <dbReference type="ARBA" id="ARBA00019357"/>
    </source>
</evidence>
<dbReference type="PROSITE" id="PS01012">
    <property type="entry name" value="FOLYLPOLYGLU_SYNT_2"/>
    <property type="match status" value="1"/>
</dbReference>
<dbReference type="EC" id="6.3.2.12" evidence="6"/>
<dbReference type="GO" id="GO:0005737">
    <property type="term" value="C:cytoplasm"/>
    <property type="evidence" value="ECO:0007669"/>
    <property type="project" value="TreeGrafter"/>
</dbReference>
<dbReference type="FunFam" id="3.40.1190.10:FF:000011">
    <property type="entry name" value="Folylpolyglutamate synthase/dihydrofolate synthase"/>
    <property type="match status" value="1"/>
</dbReference>
<evidence type="ECO:0000313" key="25">
    <source>
        <dbReference type="Proteomes" id="UP000028981"/>
    </source>
</evidence>
<dbReference type="PANTHER" id="PTHR11136">
    <property type="entry name" value="FOLYLPOLYGLUTAMATE SYNTHASE-RELATED"/>
    <property type="match status" value="1"/>
</dbReference>
<dbReference type="InterPro" id="IPR036565">
    <property type="entry name" value="Mur-like_cat_sf"/>
</dbReference>
<dbReference type="STRING" id="46914.JP75_15630"/>
<keyword evidence="13" id="KW-0460">Magnesium</keyword>
<evidence type="ECO:0000256" key="4">
    <source>
        <dbReference type="ARBA" id="ARBA00005150"/>
    </source>
</evidence>
<proteinExistence type="inferred from homology"/>
<dbReference type="GO" id="GO:0008841">
    <property type="term" value="F:dihydrofolate synthase activity"/>
    <property type="evidence" value="ECO:0007669"/>
    <property type="project" value="UniProtKB-EC"/>
</dbReference>
<dbReference type="InterPro" id="IPR001645">
    <property type="entry name" value="Folylpolyglutamate_synth"/>
</dbReference>
<keyword evidence="12 22" id="KW-0067">ATP-binding</keyword>
<evidence type="ECO:0000256" key="17">
    <source>
        <dbReference type="ARBA" id="ARBA00032510"/>
    </source>
</evidence>
<evidence type="ECO:0000256" key="19">
    <source>
        <dbReference type="ARBA" id="ARBA00047808"/>
    </source>
</evidence>
<evidence type="ECO:0000256" key="14">
    <source>
        <dbReference type="ARBA" id="ARBA00022909"/>
    </source>
</evidence>
<feature type="domain" description="Mur ligase C-terminal" evidence="23">
    <location>
        <begin position="311"/>
        <end position="420"/>
    </location>
</feature>
<evidence type="ECO:0000256" key="6">
    <source>
        <dbReference type="ARBA" id="ARBA00013023"/>
    </source>
</evidence>
<name>A0A087M0H0_9HYPH</name>
<dbReference type="GO" id="GO:0004326">
    <property type="term" value="F:tetrahydrofolylpolyglutamate synthase activity"/>
    <property type="evidence" value="ECO:0007669"/>
    <property type="project" value="UniProtKB-EC"/>
</dbReference>
<evidence type="ECO:0000256" key="7">
    <source>
        <dbReference type="ARBA" id="ARBA00013025"/>
    </source>
</evidence>
<dbReference type="EMBL" id="JQGC01000014">
    <property type="protein sequence ID" value="KFL30373.1"/>
    <property type="molecule type" value="Genomic_DNA"/>
</dbReference>
<dbReference type="InterPro" id="IPR036615">
    <property type="entry name" value="Mur_ligase_C_dom_sf"/>
</dbReference>
<comment type="catalytic activity">
    <reaction evidence="19">
        <text>10-formyltetrahydrofolyl-(gamma-L-Glu)(n) + L-glutamate + ATP = 10-formyltetrahydrofolyl-(gamma-L-Glu)(n+1) + ADP + phosphate + H(+)</text>
        <dbReference type="Rhea" id="RHEA:51904"/>
        <dbReference type="Rhea" id="RHEA-COMP:13088"/>
        <dbReference type="Rhea" id="RHEA-COMP:14300"/>
        <dbReference type="ChEBI" id="CHEBI:15378"/>
        <dbReference type="ChEBI" id="CHEBI:29985"/>
        <dbReference type="ChEBI" id="CHEBI:30616"/>
        <dbReference type="ChEBI" id="CHEBI:43474"/>
        <dbReference type="ChEBI" id="CHEBI:134413"/>
        <dbReference type="ChEBI" id="CHEBI:456216"/>
        <dbReference type="EC" id="6.3.2.17"/>
    </reaction>
</comment>
<dbReference type="Gene3D" id="3.90.190.20">
    <property type="entry name" value="Mur ligase, C-terminal domain"/>
    <property type="match status" value="1"/>
</dbReference>
<dbReference type="Pfam" id="PF02875">
    <property type="entry name" value="Mur_ligase_C"/>
    <property type="match status" value="1"/>
</dbReference>
<keyword evidence="9 22" id="KW-0436">Ligase</keyword>
<evidence type="ECO:0000256" key="18">
    <source>
        <dbReference type="ARBA" id="ARBA00047493"/>
    </source>
</evidence>
<evidence type="ECO:0000259" key="23">
    <source>
        <dbReference type="Pfam" id="PF02875"/>
    </source>
</evidence>
<evidence type="ECO:0000256" key="9">
    <source>
        <dbReference type="ARBA" id="ARBA00022598"/>
    </source>
</evidence>
<evidence type="ECO:0000256" key="10">
    <source>
        <dbReference type="ARBA" id="ARBA00022723"/>
    </source>
</evidence>
<evidence type="ECO:0000256" key="21">
    <source>
        <dbReference type="ARBA" id="ARBA00049161"/>
    </source>
</evidence>
<keyword evidence="11 22" id="KW-0547">Nucleotide-binding</keyword>
<dbReference type="InterPro" id="IPR004101">
    <property type="entry name" value="Mur_ligase_C"/>
</dbReference>
<evidence type="ECO:0000256" key="3">
    <source>
        <dbReference type="ARBA" id="ARBA00004799"/>
    </source>
</evidence>
<dbReference type="GO" id="GO:0046656">
    <property type="term" value="P:folic acid biosynthetic process"/>
    <property type="evidence" value="ECO:0007669"/>
    <property type="project" value="UniProtKB-KW"/>
</dbReference>
<evidence type="ECO:0000256" key="5">
    <source>
        <dbReference type="ARBA" id="ARBA00008276"/>
    </source>
</evidence>
<dbReference type="AlphaFoldDB" id="A0A087M0H0"/>
<evidence type="ECO:0000256" key="13">
    <source>
        <dbReference type="ARBA" id="ARBA00022842"/>
    </source>
</evidence>
<dbReference type="NCBIfam" id="TIGR01499">
    <property type="entry name" value="folC"/>
    <property type="match status" value="1"/>
</dbReference>
<dbReference type="PANTHER" id="PTHR11136:SF0">
    <property type="entry name" value="DIHYDROFOLATE SYNTHETASE-RELATED"/>
    <property type="match status" value="1"/>
</dbReference>
<evidence type="ECO:0000256" key="2">
    <source>
        <dbReference type="ARBA" id="ARBA00002714"/>
    </source>
</evidence>
<accession>A0A087M0H0</accession>
<keyword evidence="10" id="KW-0479">Metal-binding</keyword>
<protein>
    <recommendedName>
        <fullName evidence="8">Dihydrofolate synthase/folylpolyglutamate synthase</fullName>
        <ecNumber evidence="6">6.3.2.12</ecNumber>
        <ecNumber evidence="7">6.3.2.17</ecNumber>
    </recommendedName>
    <alternativeName>
        <fullName evidence="17">Folylpoly-gamma-glutamate synthetase-dihydrofolate synthetase</fullName>
    </alternativeName>
    <alternativeName>
        <fullName evidence="15">Folylpolyglutamate synthetase</fullName>
    </alternativeName>
    <alternativeName>
        <fullName evidence="16">Tetrahydrofolylpolyglutamate synthase</fullName>
    </alternativeName>
</protein>
<keyword evidence="14" id="KW-0289">Folate biosynthesis</keyword>
<dbReference type="SUPFAM" id="SSF53244">
    <property type="entry name" value="MurD-like peptide ligases, peptide-binding domain"/>
    <property type="match status" value="1"/>
</dbReference>
<dbReference type="Proteomes" id="UP000028981">
    <property type="component" value="Unassembled WGS sequence"/>
</dbReference>
<evidence type="ECO:0000256" key="15">
    <source>
        <dbReference type="ARBA" id="ARBA00030048"/>
    </source>
</evidence>
<comment type="function">
    <text evidence="2">Functions in two distinct reactions of the de novo folate biosynthetic pathway. Catalyzes the addition of a glutamate residue to dihydropteroate (7,8-dihydropteroate or H2Pte) to form dihydrofolate (7,8-dihydrofolate monoglutamate or H2Pte-Glu). Also catalyzes successive additions of L-glutamate to tetrahydrofolate or 10-formyltetrahydrofolate or 5,10-methylenetetrahydrofolate, leading to folylpolyglutamate derivatives.</text>
</comment>
<gene>
    <name evidence="24" type="ORF">JP75_15630</name>
</gene>
<comment type="similarity">
    <text evidence="5 22">Belongs to the folylpolyglutamate synthase family.</text>
</comment>
<dbReference type="EC" id="6.3.2.17" evidence="7"/>
<dbReference type="GO" id="GO:0005524">
    <property type="term" value="F:ATP binding"/>
    <property type="evidence" value="ECO:0007669"/>
    <property type="project" value="UniProtKB-KW"/>
</dbReference>